<comment type="caution">
    <text evidence="5">The sequence shown here is derived from an EMBL/GenBank/DDBJ whole genome shotgun (WGS) entry which is preliminary data.</text>
</comment>
<dbReference type="InterPro" id="IPR003829">
    <property type="entry name" value="Pirin_N_dom"/>
</dbReference>
<proteinExistence type="inferred from homology"/>
<evidence type="ECO:0000256" key="2">
    <source>
        <dbReference type="RuleBase" id="RU003457"/>
    </source>
</evidence>
<evidence type="ECO:0000313" key="6">
    <source>
        <dbReference type="Proteomes" id="UP001501787"/>
    </source>
</evidence>
<organism evidence="5 6">
    <name type="scientific">Psychrobacter aestuarii</name>
    <dbReference type="NCBI Taxonomy" id="556327"/>
    <lineage>
        <taxon>Bacteria</taxon>
        <taxon>Pseudomonadati</taxon>
        <taxon>Pseudomonadota</taxon>
        <taxon>Gammaproteobacteria</taxon>
        <taxon>Moraxellales</taxon>
        <taxon>Moraxellaceae</taxon>
        <taxon>Psychrobacter</taxon>
    </lineage>
</organism>
<dbReference type="Pfam" id="PF02678">
    <property type="entry name" value="Pirin"/>
    <property type="match status" value="1"/>
</dbReference>
<dbReference type="SUPFAM" id="SSF51182">
    <property type="entry name" value="RmlC-like cupins"/>
    <property type="match status" value="1"/>
</dbReference>
<evidence type="ECO:0000256" key="1">
    <source>
        <dbReference type="ARBA" id="ARBA00008416"/>
    </source>
</evidence>
<dbReference type="InterPro" id="IPR008778">
    <property type="entry name" value="Pirin_C_dom"/>
</dbReference>
<gene>
    <name evidence="5" type="ORF">GCM10009129_01290</name>
</gene>
<name>A0ABN0VJV2_9GAMM</name>
<feature type="domain" description="Pirin C-terminal" evidence="4">
    <location>
        <begin position="198"/>
        <end position="319"/>
    </location>
</feature>
<evidence type="ECO:0000259" key="3">
    <source>
        <dbReference type="Pfam" id="PF02678"/>
    </source>
</evidence>
<keyword evidence="6" id="KW-1185">Reference proteome</keyword>
<dbReference type="PANTHER" id="PTHR43594">
    <property type="entry name" value="QUERCETIN 2,3-DIOXYGENASE"/>
    <property type="match status" value="1"/>
</dbReference>
<reference evidence="5 6" key="1">
    <citation type="journal article" date="2019" name="Int. J. Syst. Evol. Microbiol.">
        <title>The Global Catalogue of Microorganisms (GCM) 10K type strain sequencing project: providing services to taxonomists for standard genome sequencing and annotation.</title>
        <authorList>
            <consortium name="The Broad Institute Genomics Platform"/>
            <consortium name="The Broad Institute Genome Sequencing Center for Infectious Disease"/>
            <person name="Wu L."/>
            <person name="Ma J."/>
        </authorList>
    </citation>
    <scope>NUCLEOTIDE SEQUENCE [LARGE SCALE GENOMIC DNA]</scope>
    <source>
        <strain evidence="5 6">JCM 16343</strain>
    </source>
</reference>
<protein>
    <submittedName>
        <fullName evidence="5">Pirin family protein</fullName>
    </submittedName>
</protein>
<dbReference type="InterPro" id="IPR053186">
    <property type="entry name" value="QDO-related"/>
</dbReference>
<dbReference type="PIRSF" id="PIRSF006232">
    <property type="entry name" value="Pirin"/>
    <property type="match status" value="1"/>
</dbReference>
<dbReference type="Gene3D" id="2.60.120.10">
    <property type="entry name" value="Jelly Rolls"/>
    <property type="match status" value="2"/>
</dbReference>
<dbReference type="Pfam" id="PF05726">
    <property type="entry name" value="Pirin_C"/>
    <property type="match status" value="1"/>
</dbReference>
<dbReference type="RefSeq" id="WP_201504314.1">
    <property type="nucleotide sequence ID" value="NZ_BAAAFR010000001.1"/>
</dbReference>
<dbReference type="PANTHER" id="PTHR43594:SF1">
    <property type="entry name" value="QUERCETIN 2,3-DIOXYGENASE PA2418-RELATED"/>
    <property type="match status" value="1"/>
</dbReference>
<dbReference type="InterPro" id="IPR011051">
    <property type="entry name" value="RmlC_Cupin_sf"/>
</dbReference>
<accession>A0ABN0VJV2</accession>
<sequence>MRAIQHVHSDVPNQWIGDGFYVKTVINHLAGTPEFNHTHTDPFLLLDYGEPTYFAPNPDYEARPHGIGLHPHKGFDIVTVAYHGELCHFDTAGGQGTLTNGDVQWMTAGRGIMHEEFHSPKFSREGGIFNTVQLWVNLPRAHKYTEPRYQTLRRAEMPNVPLYDSQQATRTLGSATLIAGELRQTEGRIDTFSPINLWDIALDKVGTTSVHVPKSHTLMILVQEGAVRVQDTTVMAGSLVQFAAPTCSTLVDGAVDAGAYDTVRLSVSREALKQDNSVKLLLLSGQPLGEPMAGHGPFVMNTKQELAQAFHDYKNGVFGKVPATT</sequence>
<dbReference type="Proteomes" id="UP001501787">
    <property type="component" value="Unassembled WGS sequence"/>
</dbReference>
<feature type="domain" description="Pirin N-terminal" evidence="3">
    <location>
        <begin position="36"/>
        <end position="136"/>
    </location>
</feature>
<dbReference type="EMBL" id="BAAAFR010000001">
    <property type="protein sequence ID" value="GAA0307937.1"/>
    <property type="molecule type" value="Genomic_DNA"/>
</dbReference>
<dbReference type="InterPro" id="IPR012093">
    <property type="entry name" value="Pirin"/>
</dbReference>
<comment type="similarity">
    <text evidence="1 2">Belongs to the pirin family.</text>
</comment>
<evidence type="ECO:0000313" key="5">
    <source>
        <dbReference type="EMBL" id="GAA0307937.1"/>
    </source>
</evidence>
<evidence type="ECO:0000259" key="4">
    <source>
        <dbReference type="Pfam" id="PF05726"/>
    </source>
</evidence>
<dbReference type="InterPro" id="IPR014710">
    <property type="entry name" value="RmlC-like_jellyroll"/>
</dbReference>